<feature type="transmembrane region" description="Helical" evidence="7">
    <location>
        <begin position="21"/>
        <end position="45"/>
    </location>
</feature>
<evidence type="ECO:0000313" key="10">
    <source>
        <dbReference type="Proteomes" id="UP001497457"/>
    </source>
</evidence>
<dbReference type="FunFam" id="1.20.1540.10:FF:000010">
    <property type="entry name" value="Rhomboid-like protein 15"/>
    <property type="match status" value="1"/>
</dbReference>
<dbReference type="Gene3D" id="1.10.8.10">
    <property type="entry name" value="DNA helicase RuvA subunit, C-terminal domain"/>
    <property type="match status" value="1"/>
</dbReference>
<dbReference type="InterPro" id="IPR022764">
    <property type="entry name" value="Peptidase_S54_rhomboid_dom"/>
</dbReference>
<dbReference type="InterPro" id="IPR035952">
    <property type="entry name" value="Rhomboid-like_sf"/>
</dbReference>
<dbReference type="SUPFAM" id="SSF46934">
    <property type="entry name" value="UBA-like"/>
    <property type="match status" value="1"/>
</dbReference>
<evidence type="ECO:0000313" key="9">
    <source>
        <dbReference type="EMBL" id="CAL4935003.1"/>
    </source>
</evidence>
<dbReference type="Pfam" id="PF01694">
    <property type="entry name" value="Rhomboid"/>
    <property type="match status" value="1"/>
</dbReference>
<accession>A0ABC8Y206</accession>
<dbReference type="EMBL" id="OZ075125">
    <property type="protein sequence ID" value="CAL4935003.1"/>
    <property type="molecule type" value="Genomic_DNA"/>
</dbReference>
<evidence type="ECO:0000256" key="3">
    <source>
        <dbReference type="ARBA" id="ARBA00022692"/>
    </source>
</evidence>
<sequence length="412" mass="45111">MRPNIITEAGIPTRLNQWWSSIPFITSGVVLICGAIYLLCLLIGYDSYAEICFLPSAVASHFQVYRFYTSVLFHGSLLHVLFNMLALVPLGTELERIMGSARLLFLMFLLATTNATLHLTIAFLVAYNPLHPVPYLVDECSIGFSGVIFSMIVIETSLSGVQSRSVFGLFNVPAKWYAWILLVLFQFLASNVSLLGHLCGILSGFAYTYGLFNYLLPGPSFYSKIEGLSALSVCVRRPGFILCTGGTTYGQLPTYSNTSAAPSALINGNFLRNLSSWMPNRQTPTAQEGEDPRFPGRARTLGSAGAESTAREANENLHARLLDNTTPSDPLTNSQHTVANTVRADATVTADQVDTFDEELKKLVGMGFEKTQAEVALAAADGDPNVAVEILMSQQVWLKFNRTVQIQRKHGC</sequence>
<evidence type="ECO:0000256" key="1">
    <source>
        <dbReference type="ARBA" id="ARBA00004141"/>
    </source>
</evidence>
<dbReference type="PROSITE" id="PS50030">
    <property type="entry name" value="UBA"/>
    <property type="match status" value="1"/>
</dbReference>
<protein>
    <recommendedName>
        <fullName evidence="8">UBA domain-containing protein</fullName>
    </recommendedName>
</protein>
<dbReference type="CDD" id="cd14287">
    <property type="entry name" value="UBA_At3g58460_like"/>
    <property type="match status" value="1"/>
</dbReference>
<dbReference type="Pfam" id="PF00627">
    <property type="entry name" value="UBA"/>
    <property type="match status" value="1"/>
</dbReference>
<dbReference type="Proteomes" id="UP001497457">
    <property type="component" value="Chromosome 15b"/>
</dbReference>
<feature type="region of interest" description="Disordered" evidence="6">
    <location>
        <begin position="278"/>
        <end position="310"/>
    </location>
</feature>
<reference evidence="9" key="1">
    <citation type="submission" date="2024-10" db="EMBL/GenBank/DDBJ databases">
        <authorList>
            <person name="Ryan C."/>
        </authorList>
    </citation>
    <scope>NUCLEOTIDE SEQUENCE [LARGE SCALE GENOMIC DNA]</scope>
</reference>
<organism evidence="9 10">
    <name type="scientific">Urochloa decumbens</name>
    <dbReference type="NCBI Taxonomy" id="240449"/>
    <lineage>
        <taxon>Eukaryota</taxon>
        <taxon>Viridiplantae</taxon>
        <taxon>Streptophyta</taxon>
        <taxon>Embryophyta</taxon>
        <taxon>Tracheophyta</taxon>
        <taxon>Spermatophyta</taxon>
        <taxon>Magnoliopsida</taxon>
        <taxon>Liliopsida</taxon>
        <taxon>Poales</taxon>
        <taxon>Poaceae</taxon>
        <taxon>PACMAD clade</taxon>
        <taxon>Panicoideae</taxon>
        <taxon>Panicodae</taxon>
        <taxon>Paniceae</taxon>
        <taxon>Melinidinae</taxon>
        <taxon>Urochloa</taxon>
    </lineage>
</organism>
<keyword evidence="4 7" id="KW-1133">Transmembrane helix</keyword>
<dbReference type="InterPro" id="IPR009060">
    <property type="entry name" value="UBA-like_sf"/>
</dbReference>
<evidence type="ECO:0000259" key="8">
    <source>
        <dbReference type="PROSITE" id="PS50030"/>
    </source>
</evidence>
<feature type="transmembrane region" description="Helical" evidence="7">
    <location>
        <begin position="166"/>
        <end position="188"/>
    </location>
</feature>
<dbReference type="SUPFAM" id="SSF144091">
    <property type="entry name" value="Rhomboid-like"/>
    <property type="match status" value="1"/>
</dbReference>
<dbReference type="InterPro" id="IPR015940">
    <property type="entry name" value="UBA"/>
</dbReference>
<evidence type="ECO:0000256" key="2">
    <source>
        <dbReference type="ARBA" id="ARBA00009045"/>
    </source>
</evidence>
<feature type="domain" description="UBA" evidence="8">
    <location>
        <begin position="355"/>
        <end position="394"/>
    </location>
</feature>
<dbReference type="SMART" id="SM00165">
    <property type="entry name" value="UBA"/>
    <property type="match status" value="1"/>
</dbReference>
<comment type="similarity">
    <text evidence="2">Belongs to the peptidase S54 family.</text>
</comment>
<gene>
    <name evidence="9" type="ORF">URODEC1_LOCUS29018</name>
</gene>
<dbReference type="PANTHER" id="PTHR11009">
    <property type="entry name" value="DER1-LIKE PROTEIN, DERLIN"/>
    <property type="match status" value="1"/>
</dbReference>
<evidence type="ECO:0000256" key="6">
    <source>
        <dbReference type="SAM" id="MobiDB-lite"/>
    </source>
</evidence>
<name>A0ABC8Y206_9POAL</name>
<dbReference type="AlphaFoldDB" id="A0ABC8Y206"/>
<comment type="subcellular location">
    <subcellularLocation>
        <location evidence="1">Membrane</location>
        <topology evidence="1">Multi-pass membrane protein</topology>
    </subcellularLocation>
</comment>
<proteinExistence type="inferred from homology"/>
<keyword evidence="5 7" id="KW-0472">Membrane</keyword>
<feature type="transmembrane region" description="Helical" evidence="7">
    <location>
        <begin position="194"/>
        <end position="216"/>
    </location>
</feature>
<evidence type="ECO:0000256" key="7">
    <source>
        <dbReference type="SAM" id="Phobius"/>
    </source>
</evidence>
<keyword evidence="3 7" id="KW-0812">Transmembrane</keyword>
<evidence type="ECO:0000256" key="5">
    <source>
        <dbReference type="ARBA" id="ARBA00023136"/>
    </source>
</evidence>
<evidence type="ECO:0000256" key="4">
    <source>
        <dbReference type="ARBA" id="ARBA00022989"/>
    </source>
</evidence>
<feature type="transmembrane region" description="Helical" evidence="7">
    <location>
        <begin position="133"/>
        <end position="154"/>
    </location>
</feature>
<dbReference type="GO" id="GO:0016020">
    <property type="term" value="C:membrane"/>
    <property type="evidence" value="ECO:0007669"/>
    <property type="project" value="UniProtKB-SubCell"/>
</dbReference>
<keyword evidence="10" id="KW-1185">Reference proteome</keyword>
<dbReference type="Gene3D" id="1.20.1540.10">
    <property type="entry name" value="Rhomboid-like"/>
    <property type="match status" value="1"/>
</dbReference>
<feature type="transmembrane region" description="Helical" evidence="7">
    <location>
        <begin position="65"/>
        <end position="91"/>
    </location>
</feature>
<feature type="transmembrane region" description="Helical" evidence="7">
    <location>
        <begin position="103"/>
        <end position="127"/>
    </location>
</feature>